<dbReference type="SFLD" id="SFLDG01386">
    <property type="entry name" value="main_SPASM_domain-containing"/>
    <property type="match status" value="1"/>
</dbReference>
<evidence type="ECO:0000256" key="3">
    <source>
        <dbReference type="ARBA" id="ARBA00022691"/>
    </source>
</evidence>
<keyword evidence="3 12" id="KW-0949">S-adenosyl-L-methionine</keyword>
<feature type="binding site" evidence="12">
    <location>
        <position position="90"/>
    </location>
    <ligand>
        <name>S-adenosyl-L-methionine</name>
        <dbReference type="ChEBI" id="CHEBI:59789"/>
    </ligand>
</feature>
<dbReference type="SFLD" id="SFLDS00029">
    <property type="entry name" value="Radical_SAM"/>
    <property type="match status" value="1"/>
</dbReference>
<feature type="binding site" evidence="12">
    <location>
        <position position="121"/>
    </location>
    <ligand>
        <name>GTP</name>
        <dbReference type="ChEBI" id="CHEBI:37565"/>
    </ligand>
</feature>
<comment type="pathway">
    <text evidence="12">Cofactor biosynthesis; molybdopterin biosynthesis.</text>
</comment>
<keyword evidence="9 12" id="KW-0501">Molybdenum cofactor biosynthesis</keyword>
<evidence type="ECO:0000313" key="15">
    <source>
        <dbReference type="Proteomes" id="UP000480222"/>
    </source>
</evidence>
<feature type="binding site" evidence="12">
    <location>
        <position position="182"/>
    </location>
    <ligand>
        <name>GTP</name>
        <dbReference type="ChEBI" id="CHEBI:37565"/>
    </ligand>
</feature>
<feature type="binding site" evidence="12">
    <location>
        <position position="86"/>
    </location>
    <ligand>
        <name>GTP</name>
        <dbReference type="ChEBI" id="CHEBI:37565"/>
    </ligand>
</feature>
<dbReference type="SFLD" id="SFLDG01383">
    <property type="entry name" value="cyclic_pyranopterin_phosphate"/>
    <property type="match status" value="1"/>
</dbReference>
<dbReference type="PANTHER" id="PTHR22960">
    <property type="entry name" value="MOLYBDOPTERIN COFACTOR SYNTHESIS PROTEIN A"/>
    <property type="match status" value="1"/>
</dbReference>
<keyword evidence="4 12" id="KW-0479">Metal-binding</keyword>
<protein>
    <recommendedName>
        <fullName evidence="1 12">GTP 3',8-cyclase</fullName>
        <ecNumber evidence="1 12">4.1.99.22</ecNumber>
    </recommendedName>
    <alternativeName>
        <fullName evidence="12">Molybdenum cofactor biosynthesis protein A</fullName>
    </alternativeName>
</protein>
<comment type="subunit">
    <text evidence="12">Monomer and homodimer.</text>
</comment>
<feature type="binding site" evidence="12">
    <location>
        <position position="299"/>
    </location>
    <ligand>
        <name>[4Fe-4S] cluster</name>
        <dbReference type="ChEBI" id="CHEBI:49883"/>
        <label>2</label>
        <note>4Fe-4S-substrate</note>
    </ligand>
</feature>
<dbReference type="GO" id="GO:0061798">
    <property type="term" value="F:GTP 3',8'-cyclase activity"/>
    <property type="evidence" value="ECO:0007669"/>
    <property type="project" value="UniProtKB-UniRule"/>
</dbReference>
<gene>
    <name evidence="12" type="primary">moaA</name>
    <name evidence="14" type="ORF">CIP107547_00612</name>
</gene>
<name>A0A811G1P0_CORDP</name>
<dbReference type="SMART" id="SM00729">
    <property type="entry name" value="Elp3"/>
    <property type="match status" value="1"/>
</dbReference>
<feature type="binding site" evidence="12">
    <location>
        <position position="282"/>
    </location>
    <ligand>
        <name>[4Fe-4S] cluster</name>
        <dbReference type="ChEBI" id="CHEBI:49883"/>
        <label>2</label>
        <note>4Fe-4S-substrate</note>
    </ligand>
</feature>
<reference evidence="14 15" key="1">
    <citation type="submission" date="2020-02" db="EMBL/GenBank/DDBJ databases">
        <authorList>
            <person name="Brisse S."/>
        </authorList>
    </citation>
    <scope>NUCLEOTIDE SEQUENCE [LARGE SCALE GENOMIC DNA]</scope>
    <source>
        <strain evidence="14">CIP107547</strain>
    </source>
</reference>
<dbReference type="PROSITE" id="PS51918">
    <property type="entry name" value="RADICAL_SAM"/>
    <property type="match status" value="1"/>
</dbReference>
<dbReference type="EMBL" id="CADDAV010000009">
    <property type="protein sequence ID" value="CAB0588286.1"/>
    <property type="molecule type" value="Genomic_DNA"/>
</dbReference>
<dbReference type="SFLD" id="SFLDG01067">
    <property type="entry name" value="SPASM/twitch_domain_containing"/>
    <property type="match status" value="1"/>
</dbReference>
<dbReference type="InterPro" id="IPR013785">
    <property type="entry name" value="Aldolase_TIM"/>
</dbReference>
<dbReference type="CDD" id="cd21117">
    <property type="entry name" value="Twitch_MoaA"/>
    <property type="match status" value="1"/>
</dbReference>
<feature type="binding site" evidence="12">
    <location>
        <position position="145"/>
    </location>
    <ligand>
        <name>S-adenosyl-L-methionine</name>
        <dbReference type="ChEBI" id="CHEBI:59789"/>
    </ligand>
</feature>
<evidence type="ECO:0000256" key="2">
    <source>
        <dbReference type="ARBA" id="ARBA00022485"/>
    </source>
</evidence>
<dbReference type="PANTHER" id="PTHR22960:SF0">
    <property type="entry name" value="MOLYBDENUM COFACTOR BIOSYNTHESIS PROTEIN 1"/>
    <property type="match status" value="1"/>
</dbReference>
<keyword evidence="5 12" id="KW-0547">Nucleotide-binding</keyword>
<dbReference type="GO" id="GO:1904047">
    <property type="term" value="F:S-adenosyl-L-methionine binding"/>
    <property type="evidence" value="ECO:0007669"/>
    <property type="project" value="UniProtKB-UniRule"/>
</dbReference>
<accession>A0A811G1P0</accession>
<dbReference type="InterPro" id="IPR007197">
    <property type="entry name" value="rSAM"/>
</dbReference>
<evidence type="ECO:0000259" key="13">
    <source>
        <dbReference type="PROSITE" id="PS51918"/>
    </source>
</evidence>
<comment type="catalytic activity">
    <reaction evidence="11 12">
        <text>GTP + AH2 + S-adenosyl-L-methionine = (8S)-3',8-cyclo-7,8-dihydroguanosine 5'-triphosphate + 5'-deoxyadenosine + L-methionine + A + H(+)</text>
        <dbReference type="Rhea" id="RHEA:49576"/>
        <dbReference type="ChEBI" id="CHEBI:13193"/>
        <dbReference type="ChEBI" id="CHEBI:15378"/>
        <dbReference type="ChEBI" id="CHEBI:17319"/>
        <dbReference type="ChEBI" id="CHEBI:17499"/>
        <dbReference type="ChEBI" id="CHEBI:37565"/>
        <dbReference type="ChEBI" id="CHEBI:57844"/>
        <dbReference type="ChEBI" id="CHEBI:59789"/>
        <dbReference type="ChEBI" id="CHEBI:131766"/>
        <dbReference type="EC" id="4.1.99.22"/>
    </reaction>
</comment>
<evidence type="ECO:0000256" key="12">
    <source>
        <dbReference type="HAMAP-Rule" id="MF_01225"/>
    </source>
</evidence>
<feature type="binding site" evidence="12">
    <location>
        <begin position="287"/>
        <end position="289"/>
    </location>
    <ligand>
        <name>GTP</name>
        <dbReference type="ChEBI" id="CHEBI:37565"/>
    </ligand>
</feature>
<feature type="binding site" evidence="12">
    <location>
        <position position="216"/>
    </location>
    <ligand>
        <name>S-adenosyl-L-methionine</name>
        <dbReference type="ChEBI" id="CHEBI:59789"/>
    </ligand>
</feature>
<dbReference type="InterPro" id="IPR006638">
    <property type="entry name" value="Elp3/MiaA/NifB-like_rSAM"/>
</dbReference>
<evidence type="ECO:0000256" key="9">
    <source>
        <dbReference type="ARBA" id="ARBA00023150"/>
    </source>
</evidence>
<dbReference type="RefSeq" id="WP_070798897.1">
    <property type="nucleotide sequence ID" value="NZ_CP040520.1"/>
</dbReference>
<feature type="binding site" evidence="12">
    <location>
        <position position="49"/>
    </location>
    <ligand>
        <name>[4Fe-4S] cluster</name>
        <dbReference type="ChEBI" id="CHEBI:49883"/>
        <label>1</label>
        <note>4Fe-4S-S-AdoMet</note>
    </ligand>
</feature>
<comment type="caution">
    <text evidence="14">The sequence shown here is derived from an EMBL/GenBank/DDBJ whole genome shotgun (WGS) entry which is preliminary data.</text>
</comment>
<dbReference type="EC" id="4.1.99.22" evidence="1 12"/>
<dbReference type="Pfam" id="PF06463">
    <property type="entry name" value="Mob_synth_C"/>
    <property type="match status" value="1"/>
</dbReference>
<evidence type="ECO:0000256" key="8">
    <source>
        <dbReference type="ARBA" id="ARBA00023134"/>
    </source>
</evidence>
<dbReference type="Gene3D" id="3.20.20.70">
    <property type="entry name" value="Aldolase class I"/>
    <property type="match status" value="1"/>
</dbReference>
<dbReference type="InterPro" id="IPR000385">
    <property type="entry name" value="MoaA_NifB_PqqE_Fe-S-bd_CS"/>
</dbReference>
<feature type="domain" description="Radical SAM core" evidence="13">
    <location>
        <begin position="26"/>
        <end position="246"/>
    </location>
</feature>
<dbReference type="Proteomes" id="UP000480222">
    <property type="component" value="Unassembled WGS sequence"/>
</dbReference>
<dbReference type="GO" id="GO:0005525">
    <property type="term" value="F:GTP binding"/>
    <property type="evidence" value="ECO:0007669"/>
    <property type="project" value="UniProtKB-UniRule"/>
</dbReference>
<dbReference type="GO" id="GO:0046872">
    <property type="term" value="F:metal ion binding"/>
    <property type="evidence" value="ECO:0007669"/>
    <property type="project" value="UniProtKB-KW"/>
</dbReference>
<dbReference type="InterPro" id="IPR010505">
    <property type="entry name" value="MoaA_twitch"/>
</dbReference>
<dbReference type="GO" id="GO:0051539">
    <property type="term" value="F:4 iron, 4 sulfur cluster binding"/>
    <property type="evidence" value="ECO:0007669"/>
    <property type="project" value="UniProtKB-UniRule"/>
</dbReference>
<dbReference type="CDD" id="cd01335">
    <property type="entry name" value="Radical_SAM"/>
    <property type="match status" value="1"/>
</dbReference>
<dbReference type="UniPathway" id="UPA00344"/>
<evidence type="ECO:0000256" key="5">
    <source>
        <dbReference type="ARBA" id="ARBA00022741"/>
    </source>
</evidence>
<comment type="cofactor">
    <cofactor evidence="12">
        <name>[4Fe-4S] cluster</name>
        <dbReference type="ChEBI" id="CHEBI:49883"/>
    </cofactor>
    <text evidence="12">Binds 2 [4Fe-4S] clusters. Binds 1 [4Fe-4S] cluster coordinated with 3 cysteines and an exchangeable S-adenosyl-L-methionine and 1 [4Fe-4S] cluster coordinated with 3 cysteines and the GTP-derived substrate.</text>
</comment>
<comment type="function">
    <text evidence="12">Catalyzes the cyclization of GTP to (8S)-3',8-cyclo-7,8-dihydroguanosine 5'-triphosphate.</text>
</comment>
<feature type="binding site" evidence="12">
    <location>
        <position position="42"/>
    </location>
    <ligand>
        <name>[4Fe-4S] cluster</name>
        <dbReference type="ChEBI" id="CHEBI:49883"/>
        <label>1</label>
        <note>4Fe-4S-S-AdoMet</note>
    </ligand>
</feature>
<keyword evidence="8 12" id="KW-0342">GTP-binding</keyword>
<dbReference type="HAMAP" id="MF_01225_B">
    <property type="entry name" value="MoaA_B"/>
    <property type="match status" value="1"/>
</dbReference>
<dbReference type="PROSITE" id="PS01305">
    <property type="entry name" value="MOAA_NIFB_PQQE"/>
    <property type="match status" value="1"/>
</dbReference>
<feature type="binding site" evidence="12">
    <location>
        <position position="35"/>
    </location>
    <ligand>
        <name>GTP</name>
        <dbReference type="ChEBI" id="CHEBI:37565"/>
    </ligand>
</feature>
<evidence type="ECO:0000256" key="7">
    <source>
        <dbReference type="ARBA" id="ARBA00023014"/>
    </source>
</evidence>
<keyword evidence="6 12" id="KW-0408">Iron</keyword>
<sequence>MLSAHSPSPRSAVPSVQLPSYELVDEFGRQATDLRVSLTDKCNLRCTYCMPEEGLHWMPTPDVLTDDEVIRLVTIAVTRLSVRSIRFTGGEPLLRKSLEDIISATSSLTASDGSRPSIALTTNGLGLDKRMHALVEAGLDRINISLDSLHPQTYFSLSRRDRLDSVLAGIDAAIASGISPIKINTVIMPGINEDEIVPLAKFCLSRGLQLRFIEQMPIGAGRNWDKKEMITAEDIIGALSKEISLTASSQPRGHAPAELWKASYDDFHGHIGVIAAVTKPFCAGCDRTRLTADGAVRNCLFANEEVSLRDLMRHGATDDDIVAAWRLNAWDKKRGHGINQTDFIQPTRTMSAIGG</sequence>
<proteinExistence type="inferred from homology"/>
<feature type="binding site" evidence="12">
    <location>
        <position position="285"/>
    </location>
    <ligand>
        <name>[4Fe-4S] cluster</name>
        <dbReference type="ChEBI" id="CHEBI:49883"/>
        <label>2</label>
        <note>4Fe-4S-substrate</note>
    </ligand>
</feature>
<evidence type="ECO:0000256" key="6">
    <source>
        <dbReference type="ARBA" id="ARBA00023004"/>
    </source>
</evidence>
<dbReference type="InterPro" id="IPR050105">
    <property type="entry name" value="MoCo_biosynth_MoaA/MoaC"/>
</dbReference>
<dbReference type="InterPro" id="IPR013483">
    <property type="entry name" value="MoaA"/>
</dbReference>
<evidence type="ECO:0000256" key="4">
    <source>
        <dbReference type="ARBA" id="ARBA00022723"/>
    </source>
</evidence>
<dbReference type="GO" id="GO:0061799">
    <property type="term" value="F:cyclic pyranopterin monophosphate synthase activity"/>
    <property type="evidence" value="ECO:0007669"/>
    <property type="project" value="TreeGrafter"/>
</dbReference>
<feature type="binding site" evidence="12">
    <location>
        <position position="48"/>
    </location>
    <ligand>
        <name>S-adenosyl-L-methionine</name>
        <dbReference type="ChEBI" id="CHEBI:59789"/>
    </ligand>
</feature>
<evidence type="ECO:0000256" key="10">
    <source>
        <dbReference type="ARBA" id="ARBA00023239"/>
    </source>
</evidence>
<feature type="binding site" evidence="12">
    <location>
        <position position="46"/>
    </location>
    <ligand>
        <name>[4Fe-4S] cluster</name>
        <dbReference type="ChEBI" id="CHEBI:49883"/>
        <label>1</label>
        <note>4Fe-4S-S-AdoMet</note>
    </ligand>
</feature>
<evidence type="ECO:0000256" key="11">
    <source>
        <dbReference type="ARBA" id="ARBA00048697"/>
    </source>
</evidence>
<evidence type="ECO:0000256" key="1">
    <source>
        <dbReference type="ARBA" id="ARBA00012167"/>
    </source>
</evidence>
<keyword evidence="2 12" id="KW-0004">4Fe-4S</keyword>
<dbReference type="AlphaFoldDB" id="A0A811G1P0"/>
<organism evidence="14 15">
    <name type="scientific">Corynebacterium diphtheriae</name>
    <dbReference type="NCBI Taxonomy" id="1717"/>
    <lineage>
        <taxon>Bacteria</taxon>
        <taxon>Bacillati</taxon>
        <taxon>Actinomycetota</taxon>
        <taxon>Actinomycetes</taxon>
        <taxon>Mycobacteriales</taxon>
        <taxon>Corynebacteriaceae</taxon>
        <taxon>Corynebacterium</taxon>
    </lineage>
</organism>
<dbReference type="InterPro" id="IPR040064">
    <property type="entry name" value="MoaA-like"/>
</dbReference>
<dbReference type="InterPro" id="IPR058240">
    <property type="entry name" value="rSAM_sf"/>
</dbReference>
<dbReference type="NCBIfam" id="TIGR02666">
    <property type="entry name" value="moaA"/>
    <property type="match status" value="1"/>
</dbReference>
<evidence type="ECO:0000313" key="14">
    <source>
        <dbReference type="EMBL" id="CAB0588286.1"/>
    </source>
</evidence>
<dbReference type="SUPFAM" id="SSF102114">
    <property type="entry name" value="Radical SAM enzymes"/>
    <property type="match status" value="1"/>
</dbReference>
<keyword evidence="7 12" id="KW-0411">Iron-sulfur</keyword>
<dbReference type="Pfam" id="PF04055">
    <property type="entry name" value="Radical_SAM"/>
    <property type="match status" value="1"/>
</dbReference>
<keyword evidence="10 12" id="KW-0456">Lyase</keyword>
<comment type="similarity">
    <text evidence="12">Belongs to the radical SAM superfamily. MoaA family.</text>
</comment>
<dbReference type="GO" id="GO:0006777">
    <property type="term" value="P:Mo-molybdopterin cofactor biosynthetic process"/>
    <property type="evidence" value="ECO:0007669"/>
    <property type="project" value="UniProtKB-UniRule"/>
</dbReference>